<evidence type="ECO:0000256" key="4">
    <source>
        <dbReference type="ARBA" id="ARBA00023242"/>
    </source>
</evidence>
<feature type="compositionally biased region" description="Polar residues" evidence="6">
    <location>
        <begin position="1546"/>
        <end position="1565"/>
    </location>
</feature>
<comment type="caution">
    <text evidence="12">The sequence shown here is derived from an EMBL/GenBank/DDBJ whole genome shotgun (WGS) entry which is preliminary data.</text>
</comment>
<dbReference type="SUPFAM" id="SSF57903">
    <property type="entry name" value="FYVE/PHD zinc finger"/>
    <property type="match status" value="2"/>
</dbReference>
<dbReference type="CDD" id="cd15489">
    <property type="entry name" value="PHD_SF"/>
    <property type="match status" value="1"/>
</dbReference>
<feature type="region of interest" description="Disordered" evidence="6">
    <location>
        <begin position="1477"/>
        <end position="1505"/>
    </location>
</feature>
<feature type="compositionally biased region" description="Pro residues" evidence="6">
    <location>
        <begin position="1480"/>
        <end position="1494"/>
    </location>
</feature>
<dbReference type="SUPFAM" id="SSF46689">
    <property type="entry name" value="Homeodomain-like"/>
    <property type="match status" value="1"/>
</dbReference>
<feature type="compositionally biased region" description="Acidic residues" evidence="6">
    <location>
        <begin position="503"/>
        <end position="515"/>
    </location>
</feature>
<feature type="compositionally biased region" description="Low complexity" evidence="6">
    <location>
        <begin position="1"/>
        <end position="18"/>
    </location>
</feature>
<dbReference type="InterPro" id="IPR000949">
    <property type="entry name" value="ELM2_dom"/>
</dbReference>
<dbReference type="PROSITE" id="PS51805">
    <property type="entry name" value="EPHD"/>
    <property type="match status" value="1"/>
</dbReference>
<feature type="domain" description="PHD-type" evidence="7">
    <location>
        <begin position="1039"/>
        <end position="1089"/>
    </location>
</feature>
<dbReference type="Pfam" id="PF00628">
    <property type="entry name" value="PHD"/>
    <property type="match status" value="1"/>
</dbReference>
<dbReference type="PROSITE" id="PS50016">
    <property type="entry name" value="ZF_PHD_2"/>
    <property type="match status" value="2"/>
</dbReference>
<gene>
    <name evidence="12" type="ORF">BP5796_05993</name>
</gene>
<keyword evidence="13" id="KW-1185">Reference proteome</keyword>
<feature type="compositionally biased region" description="Low complexity" evidence="6">
    <location>
        <begin position="186"/>
        <end position="205"/>
    </location>
</feature>
<dbReference type="Pfam" id="PF13832">
    <property type="entry name" value="zf-HC5HC2H_2"/>
    <property type="match status" value="1"/>
</dbReference>
<dbReference type="SMART" id="SM00717">
    <property type="entry name" value="SANT"/>
    <property type="match status" value="1"/>
</dbReference>
<dbReference type="PROSITE" id="PS51038">
    <property type="entry name" value="BAH"/>
    <property type="match status" value="1"/>
</dbReference>
<dbReference type="GO" id="GO:0003682">
    <property type="term" value="F:chromatin binding"/>
    <property type="evidence" value="ECO:0007669"/>
    <property type="project" value="InterPro"/>
</dbReference>
<evidence type="ECO:0000313" key="12">
    <source>
        <dbReference type="EMBL" id="RDW78141.1"/>
    </source>
</evidence>
<feature type="region of interest" description="Disordered" evidence="6">
    <location>
        <begin position="984"/>
        <end position="1036"/>
    </location>
</feature>
<dbReference type="CDD" id="cd15497">
    <property type="entry name" value="PHD1_Snt2p_like"/>
    <property type="match status" value="1"/>
</dbReference>
<organism evidence="12 13">
    <name type="scientific">Coleophoma crateriformis</name>
    <dbReference type="NCBI Taxonomy" id="565419"/>
    <lineage>
        <taxon>Eukaryota</taxon>
        <taxon>Fungi</taxon>
        <taxon>Dikarya</taxon>
        <taxon>Ascomycota</taxon>
        <taxon>Pezizomycotina</taxon>
        <taxon>Leotiomycetes</taxon>
        <taxon>Helotiales</taxon>
        <taxon>Dermateaceae</taxon>
        <taxon>Coleophoma</taxon>
    </lineage>
</organism>
<dbReference type="InterPro" id="IPR019787">
    <property type="entry name" value="Znf_PHD-finger"/>
</dbReference>
<feature type="compositionally biased region" description="Polar residues" evidence="6">
    <location>
        <begin position="56"/>
        <end position="69"/>
    </location>
</feature>
<dbReference type="PANTHER" id="PTHR47672">
    <property type="entry name" value="E3 UBIQUITIN-PROTEIN LIGASE SNT2"/>
    <property type="match status" value="1"/>
</dbReference>
<feature type="domain" description="SANT" evidence="10">
    <location>
        <begin position="766"/>
        <end position="811"/>
    </location>
</feature>
<evidence type="ECO:0000259" key="11">
    <source>
        <dbReference type="PROSITE" id="PS51805"/>
    </source>
</evidence>
<feature type="domain" description="PHD-type" evidence="7">
    <location>
        <begin position="431"/>
        <end position="483"/>
    </location>
</feature>
<reference evidence="12 13" key="1">
    <citation type="journal article" date="2018" name="IMA Fungus">
        <title>IMA Genome-F 9: Draft genome sequence of Annulohypoxylon stygium, Aspergillus mulundensis, Berkeleyomyces basicola (syn. Thielaviopsis basicola), Ceratocystis smalleyi, two Cercospora beticola strains, Coleophoma cylindrospora, Fusarium fracticaudum, Phialophora cf. hyalina, and Morchella septimelata.</title>
        <authorList>
            <person name="Wingfield B.D."/>
            <person name="Bills G.F."/>
            <person name="Dong Y."/>
            <person name="Huang W."/>
            <person name="Nel W.J."/>
            <person name="Swalarsk-Parry B.S."/>
            <person name="Vaghefi N."/>
            <person name="Wilken P.M."/>
            <person name="An Z."/>
            <person name="de Beer Z.W."/>
            <person name="De Vos L."/>
            <person name="Chen L."/>
            <person name="Duong T.A."/>
            <person name="Gao Y."/>
            <person name="Hammerbacher A."/>
            <person name="Kikkert J.R."/>
            <person name="Li Y."/>
            <person name="Li H."/>
            <person name="Li K."/>
            <person name="Li Q."/>
            <person name="Liu X."/>
            <person name="Ma X."/>
            <person name="Naidoo K."/>
            <person name="Pethybridge S.J."/>
            <person name="Sun J."/>
            <person name="Steenkamp E.T."/>
            <person name="van der Nest M.A."/>
            <person name="van Wyk S."/>
            <person name="Wingfield M.J."/>
            <person name="Xiong C."/>
            <person name="Yue Q."/>
            <person name="Zhang X."/>
        </authorList>
    </citation>
    <scope>NUCLEOTIDE SEQUENCE [LARGE SCALE GENOMIC DNA]</scope>
    <source>
        <strain evidence="12 13">BP5796</strain>
    </source>
</reference>
<evidence type="ECO:0000259" key="8">
    <source>
        <dbReference type="PROSITE" id="PS51038"/>
    </source>
</evidence>
<feature type="compositionally biased region" description="Low complexity" evidence="6">
    <location>
        <begin position="218"/>
        <end position="239"/>
    </location>
</feature>
<feature type="compositionally biased region" description="Polar residues" evidence="6">
    <location>
        <begin position="77"/>
        <end position="88"/>
    </location>
</feature>
<evidence type="ECO:0000259" key="7">
    <source>
        <dbReference type="PROSITE" id="PS50016"/>
    </source>
</evidence>
<feature type="region of interest" description="Disordered" evidence="6">
    <location>
        <begin position="1521"/>
        <end position="1703"/>
    </location>
</feature>
<dbReference type="EMBL" id="PDLN01000008">
    <property type="protein sequence ID" value="RDW78141.1"/>
    <property type="molecule type" value="Genomic_DNA"/>
</dbReference>
<dbReference type="OrthoDB" id="336088at2759"/>
<sequence>MTKGDSVSSSAAASVVPSPREKGDIDEAKTSAQANQGPTVETPSTPATPALESEGTLDNGTPADNTAEVSQPMIKSASAQSTNLSSGQDIDGPANGAAAHYGTRSRNRTGASRPNYAEDKELEFDIEAPAKDKTGRKGVLAHTTEAPTSSESAKTGSRKSGLTNVTEPDSGANLRSHSKEPIPGTSSFSAKPNAAAAATATSVATPPQPSKKRKAGGQSAANTNSATQSASQTPTAQTPNRGAPLICLGFRETNMLAFDNCGARLKNKKLVADCGTVLEVNDHVYLVCEPPGEPYYLGRIMEFLHVQNDITQPIDALRLNWYYRPKDIGRKVNDTRQVFASMHSDISPLTALRGKCQIKHRSQVENLDELRRTNDCFWYEKLYDRYIHRYYEVIPTSRVINVPDAVKKVLDDRWKFILVESGRGKELTSAVKTCRRCTRYCATNDSVDCAVCRNTYHMSCVNPPLLKKPSRGFAWACGPCSKAQEKKLEARNTPNMNGASVVGDDEDLNDEDEDFPIPSPDGDMDTGRTTPSKDTDTEYTVHPGTAEQIYQASLWPFRYLGLHCRVEDALDYDDRIYPRASSRLGPRHQANVCAWPGQPVEYVKAVEIKKKYVKGGSNKKGSKLSEETLAAIEADKIARENRPEWVMDEPPGYIIRGEDHENDDPNNTARLHFRLSTIEEASEDTHMRGTEDNPTDQLDEAERERILDDYMPRAKELAKPLGLPELSTNLMDIALERLYAHNFDAEKALAELPLLDKKVFKEPDLSATELKKFEDGVSKYGSEWHSIKKHVKTVSPGNIVRFYYTWKKTDRGKQVWGSYSGRKGKKEAKKAEVNVTGKLQDDVADDHDDSAFDNDKAYAKKRGFQCKFCTTRTSRQWRRAPNTAAGTTILESTGAKATSKDKGPQLMIALCRRCAELWRRYAIQWEDTDEVAKKIAQGGGRAWKRKIDEEVLKELLAANEVTNNPPTPIALPADAAPAPVLVQPLPGPEPPRKRVKASSDVPETSSMETVAPQLKKKHVVEKPTAPPPPPPPEPPKPKILPCSICLQMEPMDQHLCCKDCRMTVHRACFGAVEEPRSDGRWVCPMCSNDKNPQVSIQYKCRLCPVEHTPQDFVETAKPGPKKKSEKDKEREKTEREIAVKSAEFFRQKQAEANKPLNPREPLKRTANNNWVHVTCAVFTPEVKFGNAKALEPSEGIPSIPLARYDDVCKACKSKGGACIACHSCRAPVHVECANQAGFLLGFDIAPVKSSRRDQVNIVSMNGEIGTMTAAVWCKEHIPKTVVHKMHDIDSDTKLTALQIYAQNFKQADLMLTGTVRKATLINQFAKAAVPTPTHNHAPNRRASTTNGVHNGGRGSISHVSIKEEEASVEMTSIATTVMDKKCITCGIDVTPKWHVYAPVKADIAIPQSTKTTSYAEGGPVSSGPDPDVENHGHVALATAALHQGTVSENQPTEFQCHKCHIKKARVEASPKVIPLAPAAAPIPPPETRPTPPATPAVTAETQSSVEAPPAVPYAWTVQQQPYPSTSPYGDWPRPLSTTPQPLPQSAHLNGQSPRVSAGPPSQINGQPPLRHTASMPQSPHQNGHLHSISNGYPPPPSPHRGMVSTAIHLQNGGFPAYASTRPGYQHLTNGGPPPRAPEHPFAQPTAPMHPRPPYAPSHGSPPIHRETHGQIRDLNHPANGVRPHDNRVNGGASASPSLRNLLS</sequence>
<dbReference type="InterPro" id="IPR011011">
    <property type="entry name" value="Znf_FYVE_PHD"/>
</dbReference>
<feature type="compositionally biased region" description="Polar residues" evidence="6">
    <location>
        <begin position="145"/>
        <end position="167"/>
    </location>
</feature>
<feature type="compositionally biased region" description="Polar residues" evidence="6">
    <location>
        <begin position="1692"/>
        <end position="1703"/>
    </location>
</feature>
<dbReference type="SMART" id="SM00439">
    <property type="entry name" value="BAH"/>
    <property type="match status" value="1"/>
</dbReference>
<protein>
    <submittedName>
        <fullName evidence="12">Uncharacterized protein</fullName>
    </submittedName>
</protein>
<evidence type="ECO:0000256" key="5">
    <source>
        <dbReference type="PROSITE-ProRule" id="PRU00146"/>
    </source>
</evidence>
<accession>A0A3D8RWF3</accession>
<feature type="compositionally biased region" description="Polar residues" evidence="6">
    <location>
        <begin position="30"/>
        <end position="47"/>
    </location>
</feature>
<dbReference type="InterPro" id="IPR034732">
    <property type="entry name" value="EPHD"/>
</dbReference>
<dbReference type="SMART" id="SM00249">
    <property type="entry name" value="PHD"/>
    <property type="match status" value="3"/>
</dbReference>
<dbReference type="InterPro" id="IPR029617">
    <property type="entry name" value="Snt2"/>
</dbReference>
<evidence type="ECO:0000256" key="1">
    <source>
        <dbReference type="ARBA" id="ARBA00022723"/>
    </source>
</evidence>
<keyword evidence="2 5" id="KW-0863">Zinc-finger</keyword>
<keyword evidence="4" id="KW-0539">Nucleus</keyword>
<feature type="compositionally biased region" description="Polar residues" evidence="6">
    <location>
        <begin position="1332"/>
        <end position="1348"/>
    </location>
</feature>
<feature type="region of interest" description="Disordered" evidence="6">
    <location>
        <begin position="1"/>
        <end position="241"/>
    </location>
</feature>
<evidence type="ECO:0000256" key="3">
    <source>
        <dbReference type="ARBA" id="ARBA00022833"/>
    </source>
</evidence>
<dbReference type="InterPro" id="IPR009057">
    <property type="entry name" value="Homeodomain-like_sf"/>
</dbReference>
<dbReference type="Gene3D" id="3.30.40.10">
    <property type="entry name" value="Zinc/RING finger domain, C3HC4 (zinc finger)"/>
    <property type="match status" value="2"/>
</dbReference>
<dbReference type="Pfam" id="PF01426">
    <property type="entry name" value="BAH"/>
    <property type="match status" value="1"/>
</dbReference>
<dbReference type="Proteomes" id="UP000256328">
    <property type="component" value="Unassembled WGS sequence"/>
</dbReference>
<dbReference type="InterPro" id="IPR017884">
    <property type="entry name" value="SANT_dom"/>
</dbReference>
<keyword evidence="1" id="KW-0479">Metal-binding</keyword>
<dbReference type="InterPro" id="IPR043151">
    <property type="entry name" value="BAH_sf"/>
</dbReference>
<feature type="compositionally biased region" description="Basic and acidic residues" evidence="6">
    <location>
        <begin position="1663"/>
        <end position="1675"/>
    </location>
</feature>
<dbReference type="PROSITE" id="PS51293">
    <property type="entry name" value="SANT"/>
    <property type="match status" value="1"/>
</dbReference>
<evidence type="ECO:0000256" key="2">
    <source>
        <dbReference type="ARBA" id="ARBA00022771"/>
    </source>
</evidence>
<dbReference type="InterPro" id="IPR001005">
    <property type="entry name" value="SANT/Myb"/>
</dbReference>
<evidence type="ECO:0000313" key="13">
    <source>
        <dbReference type="Proteomes" id="UP000256328"/>
    </source>
</evidence>
<evidence type="ECO:0000259" key="10">
    <source>
        <dbReference type="PROSITE" id="PS51293"/>
    </source>
</evidence>
<feature type="region of interest" description="Disordered" evidence="6">
    <location>
        <begin position="1330"/>
        <end position="1353"/>
    </location>
</feature>
<feature type="domain" description="ELM2" evidence="9">
    <location>
        <begin position="580"/>
        <end position="756"/>
    </location>
</feature>
<dbReference type="GO" id="GO:0036205">
    <property type="term" value="P:histone catabolic process"/>
    <property type="evidence" value="ECO:0007669"/>
    <property type="project" value="TreeGrafter"/>
</dbReference>
<dbReference type="GO" id="GO:0008270">
    <property type="term" value="F:zinc ion binding"/>
    <property type="evidence" value="ECO:0007669"/>
    <property type="project" value="UniProtKB-KW"/>
</dbReference>
<name>A0A3D8RWF3_9HELO</name>
<dbReference type="Gene3D" id="2.30.30.490">
    <property type="match status" value="1"/>
</dbReference>
<proteinExistence type="predicted"/>
<feature type="compositionally biased region" description="Pro residues" evidence="6">
    <location>
        <begin position="1024"/>
        <end position="1036"/>
    </location>
</feature>
<dbReference type="PANTHER" id="PTHR47672:SF1">
    <property type="entry name" value="E3 UBIQUITIN-PROTEIN LIGASE SNT2"/>
    <property type="match status" value="1"/>
</dbReference>
<dbReference type="PROSITE" id="PS51156">
    <property type="entry name" value="ELM2"/>
    <property type="match status" value="1"/>
</dbReference>
<dbReference type="GO" id="GO:0004842">
    <property type="term" value="F:ubiquitin-protein transferase activity"/>
    <property type="evidence" value="ECO:0007669"/>
    <property type="project" value="TreeGrafter"/>
</dbReference>
<dbReference type="InterPro" id="IPR001965">
    <property type="entry name" value="Znf_PHD"/>
</dbReference>
<dbReference type="InterPro" id="IPR001025">
    <property type="entry name" value="BAH_dom"/>
</dbReference>
<feature type="region of interest" description="Disordered" evidence="6">
    <location>
        <begin position="488"/>
        <end position="539"/>
    </location>
</feature>
<feature type="compositionally biased region" description="Basic and acidic residues" evidence="6">
    <location>
        <begin position="19"/>
        <end position="29"/>
    </location>
</feature>
<feature type="compositionally biased region" description="Basic and acidic residues" evidence="6">
    <location>
        <begin position="1122"/>
        <end position="1133"/>
    </location>
</feature>
<feature type="region of interest" description="Disordered" evidence="6">
    <location>
        <begin position="1113"/>
        <end position="1133"/>
    </location>
</feature>
<feature type="domain" description="BAH" evidence="8">
    <location>
        <begin position="276"/>
        <end position="394"/>
    </location>
</feature>
<evidence type="ECO:0000256" key="6">
    <source>
        <dbReference type="SAM" id="MobiDB-lite"/>
    </source>
</evidence>
<dbReference type="FunFam" id="2.30.30.490:FF:000018">
    <property type="entry name" value="Lid2 complex component snt2"/>
    <property type="match status" value="1"/>
</dbReference>
<feature type="domain" description="PHD-type" evidence="11">
    <location>
        <begin position="1148"/>
        <end position="1277"/>
    </location>
</feature>
<keyword evidence="3" id="KW-0862">Zinc</keyword>
<dbReference type="GO" id="GO:0048189">
    <property type="term" value="C:Lid2 complex"/>
    <property type="evidence" value="ECO:0007669"/>
    <property type="project" value="TreeGrafter"/>
</dbReference>
<evidence type="ECO:0000259" key="9">
    <source>
        <dbReference type="PROSITE" id="PS51156"/>
    </source>
</evidence>
<dbReference type="Gene3D" id="1.10.10.60">
    <property type="entry name" value="Homeodomain-like"/>
    <property type="match status" value="1"/>
</dbReference>
<dbReference type="InterPro" id="IPR013083">
    <property type="entry name" value="Znf_RING/FYVE/PHD"/>
</dbReference>